<dbReference type="Gene3D" id="1.25.40.20">
    <property type="entry name" value="Ankyrin repeat-containing domain"/>
    <property type="match status" value="1"/>
</dbReference>
<proteinExistence type="predicted"/>
<dbReference type="PROSITE" id="PS50297">
    <property type="entry name" value="ANK_REP_REGION"/>
    <property type="match status" value="2"/>
</dbReference>
<protein>
    <submittedName>
        <fullName evidence="5">Ankyrin repeat domain-containing protein</fullName>
    </submittedName>
</protein>
<dbReference type="RefSeq" id="WP_226763336.1">
    <property type="nucleotide sequence ID" value="NZ_JAJAWG010000002.1"/>
</dbReference>
<dbReference type="PROSITE" id="PS50088">
    <property type="entry name" value="ANK_REPEAT"/>
    <property type="match status" value="2"/>
</dbReference>
<keyword evidence="4" id="KW-0472">Membrane</keyword>
<name>A0ABS8BIK1_9NEIS</name>
<keyword evidence="4" id="KW-1133">Transmembrane helix</keyword>
<dbReference type="SUPFAM" id="SSF48403">
    <property type="entry name" value="Ankyrin repeat"/>
    <property type="match status" value="1"/>
</dbReference>
<evidence type="ECO:0000256" key="3">
    <source>
        <dbReference type="PROSITE-ProRule" id="PRU00023"/>
    </source>
</evidence>
<keyword evidence="6" id="KW-1185">Reference proteome</keyword>
<evidence type="ECO:0000256" key="1">
    <source>
        <dbReference type="ARBA" id="ARBA00022737"/>
    </source>
</evidence>
<dbReference type="EMBL" id="JAJAWG010000002">
    <property type="protein sequence ID" value="MCB5195540.1"/>
    <property type="molecule type" value="Genomic_DNA"/>
</dbReference>
<gene>
    <name evidence="5" type="ORF">LG219_04440</name>
</gene>
<keyword evidence="1" id="KW-0677">Repeat</keyword>
<organism evidence="5 6">
    <name type="scientific">Deefgea salmonis</name>
    <dbReference type="NCBI Taxonomy" id="2875502"/>
    <lineage>
        <taxon>Bacteria</taxon>
        <taxon>Pseudomonadati</taxon>
        <taxon>Pseudomonadota</taxon>
        <taxon>Betaproteobacteria</taxon>
        <taxon>Neisseriales</taxon>
        <taxon>Chitinibacteraceae</taxon>
        <taxon>Deefgea</taxon>
    </lineage>
</organism>
<keyword evidence="4" id="KW-0812">Transmembrane</keyword>
<evidence type="ECO:0000256" key="2">
    <source>
        <dbReference type="ARBA" id="ARBA00023043"/>
    </source>
</evidence>
<reference evidence="5 6" key="1">
    <citation type="submission" date="2021-10" db="EMBL/GenBank/DDBJ databases">
        <authorList>
            <person name="Chen M."/>
        </authorList>
    </citation>
    <scope>NUCLEOTIDE SEQUENCE [LARGE SCALE GENOMIC DNA]</scope>
    <source>
        <strain evidence="5 6">H3-26</strain>
    </source>
</reference>
<evidence type="ECO:0000313" key="5">
    <source>
        <dbReference type="EMBL" id="MCB5195540.1"/>
    </source>
</evidence>
<dbReference type="PANTHER" id="PTHR24198:SF165">
    <property type="entry name" value="ANKYRIN REPEAT-CONTAINING PROTEIN-RELATED"/>
    <property type="match status" value="1"/>
</dbReference>
<feature type="transmembrane region" description="Helical" evidence="4">
    <location>
        <begin position="7"/>
        <end position="25"/>
    </location>
</feature>
<feature type="repeat" description="ANK" evidence="3">
    <location>
        <begin position="63"/>
        <end position="95"/>
    </location>
</feature>
<comment type="caution">
    <text evidence="5">The sequence shown here is derived from an EMBL/GenBank/DDBJ whole genome shotgun (WGS) entry which is preliminary data.</text>
</comment>
<dbReference type="InterPro" id="IPR036770">
    <property type="entry name" value="Ankyrin_rpt-contain_sf"/>
</dbReference>
<dbReference type="Pfam" id="PF12796">
    <property type="entry name" value="Ank_2"/>
    <property type="match status" value="1"/>
</dbReference>
<feature type="repeat" description="ANK" evidence="3">
    <location>
        <begin position="96"/>
        <end position="128"/>
    </location>
</feature>
<evidence type="ECO:0000313" key="6">
    <source>
        <dbReference type="Proteomes" id="UP001198034"/>
    </source>
</evidence>
<dbReference type="SMART" id="SM00248">
    <property type="entry name" value="ANK"/>
    <property type="match status" value="4"/>
</dbReference>
<keyword evidence="2 3" id="KW-0040">ANK repeat</keyword>
<accession>A0ABS8BIK1</accession>
<evidence type="ECO:0000256" key="4">
    <source>
        <dbReference type="SAM" id="Phobius"/>
    </source>
</evidence>
<dbReference type="PANTHER" id="PTHR24198">
    <property type="entry name" value="ANKYRIN REPEAT AND PROTEIN KINASE DOMAIN-CONTAINING PROTEIN"/>
    <property type="match status" value="1"/>
</dbReference>
<dbReference type="InterPro" id="IPR002110">
    <property type="entry name" value="Ankyrin_rpt"/>
</dbReference>
<sequence>MQSKIKWWAFFAVTLTIVFGAWLAIKPSKEYELLIAIQSKNKVAAKKMLLSGDIDMNAKLGGDKRTFLHAAVEQHDFETLKLLLKLGAVVDATNSHNETPLYIAAYQQDTNMVSLLLNNRANPNFADSEYGYYPLFFTVKNKNTAASSILLRHGASPCIQTKSGLTAYSQAVQKNLNELVAEMPACK</sequence>
<dbReference type="Proteomes" id="UP001198034">
    <property type="component" value="Unassembled WGS sequence"/>
</dbReference>